<proteinExistence type="predicted"/>
<evidence type="ECO:0000313" key="2">
    <source>
        <dbReference type="Proteomes" id="UP000494170"/>
    </source>
</evidence>
<gene>
    <name evidence="1" type="ORF">BLA6863_03484</name>
</gene>
<name>A0A6P2M403_BURL3</name>
<sequence length="568" mass="63928">MYSNPVPDLYTLTAKAMRSFISRMVSFTRSFVARATGVSAVLDRQVMYEKQLAEQAEVLQGVAEQVEQAGRGVSLLGDELHSIRCRLDTLGRDSSLSVPLLKQVVDGQNQFGILSELLHLLDDSVRQLDARLESGAAQFDADFQKLCADIRLLDGRIDAVQSTVQLVARRSSFGRRRIRCAFLIHNTAAWDALADVVEGMRNHPRFEVFVYSIDRRFPGAVGYGGESEVSEELDRLGVVHRRLGTERTPDGLGLLRSTEPDLIFRQSPWDFDIPDMFSTRNINFARICYIPYYATVLVERHETHAENSPDFHTDMEFHRSCWRIFCDSEFHKSLFDATATRGDDNVVVSGNPKFDRLLRLGSTHPHWPVGEADRRRGTRIIWAPHHSVTDDWLGFGTFVWTYEAMLEWARQDDGCEFVMKPHPALFDRLKDANLIDDAALAEFMHAWAEMPNTVTIQDSSYAELFAASDCLITDGISFIAEYQLFEKPLIFIDSGRHAAFNEIGAAALDGVHSVTSIDDARAAVEALKRGDLPSKSAQQRAFVTQHLNANRGTSAQFIVEYLAREGQT</sequence>
<dbReference type="AlphaFoldDB" id="A0A6P2M403"/>
<dbReference type="GO" id="GO:0047355">
    <property type="term" value="F:CDP-glycerol glycerophosphotransferase activity"/>
    <property type="evidence" value="ECO:0007669"/>
    <property type="project" value="InterPro"/>
</dbReference>
<dbReference type="SUPFAM" id="SSF53756">
    <property type="entry name" value="UDP-Glycosyltransferase/glycogen phosphorylase"/>
    <property type="match status" value="1"/>
</dbReference>
<accession>A0A6P2M403</accession>
<dbReference type="Pfam" id="PF04464">
    <property type="entry name" value="Glyphos_transf"/>
    <property type="match status" value="1"/>
</dbReference>
<dbReference type="EMBL" id="CABVPY010000019">
    <property type="protein sequence ID" value="VWB73856.1"/>
    <property type="molecule type" value="Genomic_DNA"/>
</dbReference>
<evidence type="ECO:0008006" key="3">
    <source>
        <dbReference type="Google" id="ProtNLM"/>
    </source>
</evidence>
<dbReference type="InterPro" id="IPR007554">
    <property type="entry name" value="Glycerophosphate_synth"/>
</dbReference>
<dbReference type="GO" id="GO:0016020">
    <property type="term" value="C:membrane"/>
    <property type="evidence" value="ECO:0007669"/>
    <property type="project" value="InterPro"/>
</dbReference>
<dbReference type="RefSeq" id="WP_174941527.1">
    <property type="nucleotide sequence ID" value="NZ_CABVPY010000019.1"/>
</dbReference>
<reference evidence="1 2" key="1">
    <citation type="submission" date="2019-09" db="EMBL/GenBank/DDBJ databases">
        <authorList>
            <person name="Depoorter E."/>
        </authorList>
    </citation>
    <scope>NUCLEOTIDE SEQUENCE [LARGE SCALE GENOMIC DNA]</scope>
    <source>
        <strain evidence="1">LMG 6863</strain>
    </source>
</reference>
<evidence type="ECO:0000313" key="1">
    <source>
        <dbReference type="EMBL" id="VWB73856.1"/>
    </source>
</evidence>
<dbReference type="Gene3D" id="3.40.50.12580">
    <property type="match status" value="1"/>
</dbReference>
<protein>
    <recommendedName>
        <fullName evidence="3">CDP-Glycerol:Poly(Glycerophosphate) glycerophosphotransferase</fullName>
    </recommendedName>
</protein>
<dbReference type="Proteomes" id="UP000494170">
    <property type="component" value="Unassembled WGS sequence"/>
</dbReference>
<dbReference type="InterPro" id="IPR043148">
    <property type="entry name" value="TagF_C"/>
</dbReference>
<organism evidence="1 2">
    <name type="scientific">Burkholderia lata (strain ATCC 17760 / DSM 23089 / LMG 22485 / NCIMB 9086 / R18194 / 383)</name>
    <dbReference type="NCBI Taxonomy" id="482957"/>
    <lineage>
        <taxon>Bacteria</taxon>
        <taxon>Pseudomonadati</taxon>
        <taxon>Pseudomonadota</taxon>
        <taxon>Betaproteobacteria</taxon>
        <taxon>Burkholderiales</taxon>
        <taxon>Burkholderiaceae</taxon>
        <taxon>Burkholderia</taxon>
        <taxon>Burkholderia cepacia complex</taxon>
    </lineage>
</organism>